<dbReference type="Proteomes" id="UP001610446">
    <property type="component" value="Unassembled WGS sequence"/>
</dbReference>
<accession>A0ABR4JHY0</accession>
<dbReference type="SUPFAM" id="SSF53474">
    <property type="entry name" value="alpha/beta-Hydrolases"/>
    <property type="match status" value="1"/>
</dbReference>
<comment type="caution">
    <text evidence="3">The sequence shown here is derived from an EMBL/GenBank/DDBJ whole genome shotgun (WGS) entry which is preliminary data.</text>
</comment>
<feature type="domain" description="Alpha/beta hydrolase fold-3" evidence="2">
    <location>
        <begin position="94"/>
        <end position="313"/>
    </location>
</feature>
<name>A0ABR4JHY0_9EURO</name>
<keyword evidence="4" id="KW-1185">Reference proteome</keyword>
<dbReference type="InterPro" id="IPR029058">
    <property type="entry name" value="AB_hydrolase_fold"/>
</dbReference>
<dbReference type="InterPro" id="IPR013094">
    <property type="entry name" value="AB_hydrolase_3"/>
</dbReference>
<dbReference type="EMBL" id="JBFXLU010000130">
    <property type="protein sequence ID" value="KAL2839656.1"/>
    <property type="molecule type" value="Genomic_DNA"/>
</dbReference>
<evidence type="ECO:0000256" key="1">
    <source>
        <dbReference type="ARBA" id="ARBA00022801"/>
    </source>
</evidence>
<dbReference type="Gene3D" id="3.40.50.1820">
    <property type="entry name" value="alpha/beta hydrolase"/>
    <property type="match status" value="1"/>
</dbReference>
<proteinExistence type="predicted"/>
<protein>
    <submittedName>
        <fullName evidence="3">Alpha/Beta hydrolase protein</fullName>
    </submittedName>
</protein>
<keyword evidence="1 3" id="KW-0378">Hydrolase</keyword>
<dbReference type="InterPro" id="IPR050300">
    <property type="entry name" value="GDXG_lipolytic_enzyme"/>
</dbReference>
<gene>
    <name evidence="3" type="ORF">BJY01DRAFT_250385</name>
</gene>
<dbReference type="PANTHER" id="PTHR48081:SF8">
    <property type="entry name" value="ALPHA_BETA HYDROLASE FOLD-3 DOMAIN-CONTAINING PROTEIN-RELATED"/>
    <property type="match status" value="1"/>
</dbReference>
<sequence length="347" mass="37002">MAATSAPEPSMARPPYDPSLRPKLDALDLSLFSSIDRIRAVSSAFTAESVLAGVPHMQHKEYTIPSLDAPVTLSVFSPKLAVTSNTTKRPAVYIIHGGGQIAGNRFSALDSIIRFFADVPDIVAISVEYRLAPEHPAPAALNDGYAGLVWIADPANAAELGIDPARIVVMGGSGGGPIAAGCALLARNNHRPKLLGQMLLTPMLDDRGTTVSARQFENVGPWCGVTNQMAWDCVLGREGTADERDLEAQANAQVDHLVAPARATDPAGLPPTFIDAGEAEVFRDEAVTYASRLWACGVSTELHVWKGAWHGFEMAMPGVEEGKEAAVAKVSIAAKKSWIRRVFEVEE</sequence>
<dbReference type="PANTHER" id="PTHR48081">
    <property type="entry name" value="AB HYDROLASE SUPERFAMILY PROTEIN C4A8.06C"/>
    <property type="match status" value="1"/>
</dbReference>
<organism evidence="3 4">
    <name type="scientific">Aspergillus pseudoustus</name>
    <dbReference type="NCBI Taxonomy" id="1810923"/>
    <lineage>
        <taxon>Eukaryota</taxon>
        <taxon>Fungi</taxon>
        <taxon>Dikarya</taxon>
        <taxon>Ascomycota</taxon>
        <taxon>Pezizomycotina</taxon>
        <taxon>Eurotiomycetes</taxon>
        <taxon>Eurotiomycetidae</taxon>
        <taxon>Eurotiales</taxon>
        <taxon>Aspergillaceae</taxon>
        <taxon>Aspergillus</taxon>
        <taxon>Aspergillus subgen. Nidulantes</taxon>
    </lineage>
</organism>
<dbReference type="GO" id="GO:0016787">
    <property type="term" value="F:hydrolase activity"/>
    <property type="evidence" value="ECO:0007669"/>
    <property type="project" value="UniProtKB-KW"/>
</dbReference>
<reference evidence="3 4" key="1">
    <citation type="submission" date="2024-07" db="EMBL/GenBank/DDBJ databases">
        <title>Section-level genome sequencing and comparative genomics of Aspergillus sections Usti and Cavernicolus.</title>
        <authorList>
            <consortium name="Lawrence Berkeley National Laboratory"/>
            <person name="Nybo J.L."/>
            <person name="Vesth T.C."/>
            <person name="Theobald S."/>
            <person name="Frisvad J.C."/>
            <person name="Larsen T.O."/>
            <person name="Kjaerboelling I."/>
            <person name="Rothschild-Mancinelli K."/>
            <person name="Lyhne E.K."/>
            <person name="Kogle M.E."/>
            <person name="Barry K."/>
            <person name="Clum A."/>
            <person name="Na H."/>
            <person name="Ledsgaard L."/>
            <person name="Lin J."/>
            <person name="Lipzen A."/>
            <person name="Kuo A."/>
            <person name="Riley R."/>
            <person name="Mondo S."/>
            <person name="Labutti K."/>
            <person name="Haridas S."/>
            <person name="Pangalinan J."/>
            <person name="Salamov A.A."/>
            <person name="Simmons B.A."/>
            <person name="Magnuson J.K."/>
            <person name="Chen J."/>
            <person name="Drula E."/>
            <person name="Henrissat B."/>
            <person name="Wiebenga A."/>
            <person name="Lubbers R.J."/>
            <person name="Gomes A.C."/>
            <person name="Makela M.R."/>
            <person name="Stajich J."/>
            <person name="Grigoriev I.V."/>
            <person name="Mortensen U.H."/>
            <person name="De Vries R.P."/>
            <person name="Baker S.E."/>
            <person name="Andersen M.R."/>
        </authorList>
    </citation>
    <scope>NUCLEOTIDE SEQUENCE [LARGE SCALE GENOMIC DNA]</scope>
    <source>
        <strain evidence="3 4">CBS 123904</strain>
    </source>
</reference>
<evidence type="ECO:0000313" key="4">
    <source>
        <dbReference type="Proteomes" id="UP001610446"/>
    </source>
</evidence>
<evidence type="ECO:0000259" key="2">
    <source>
        <dbReference type="Pfam" id="PF07859"/>
    </source>
</evidence>
<evidence type="ECO:0000313" key="3">
    <source>
        <dbReference type="EMBL" id="KAL2839656.1"/>
    </source>
</evidence>
<dbReference type="Pfam" id="PF07859">
    <property type="entry name" value="Abhydrolase_3"/>
    <property type="match status" value="1"/>
</dbReference>